<keyword evidence="5 12" id="KW-0004">4Fe-4S</keyword>
<dbReference type="FunFam" id="3.30.499.10:FF:000007">
    <property type="entry name" value="3-isopropylmalate dehydratase large subunit"/>
    <property type="match status" value="1"/>
</dbReference>
<sequence>MGRTLAEKVWDDHVVRRAEGEPDLLYIDLHLLHEVTSPQAFDGLRLAGRPVRRTDLTIATEDHNTPTLDIDKPIADPVSRVQLETLRRNAAEFGVRIHSLGDVEQGVVHVVGPQLGLTQPGMTVVCGDSHTSTHGAFGALAFGIGTSQVEHVLATQTLPLAPFRTMAITVEGELPEGVTAKDLILAVITKIGTGGGQGYVLEYRGSAIRALSMEARMTICNMSIEAGARAGMIAPDETTFEYLKGRAHAPQGADWDAAVAYWSTLGTDDDAVFDAEVFIDASALTPFVTWGTNPGQGAPLGAAVPDPASFEDPQERVAAENALAYMGLTAGTPLREVQVDAVFVGSCTNGRIEDLRAAAAVVQGRRIADGVRMLVVPGSVRVALQAVEEGLDKVFTAAGAEWRHAGCSMCLGMNPDQLAPGERCASTSNRNFEGRQGKGGRTHLVSPQVAAATAVLGRLAAPADLSSVDVVVEV</sequence>
<dbReference type="InterPro" id="IPR033941">
    <property type="entry name" value="IPMI_cat"/>
</dbReference>
<dbReference type="PANTHER" id="PTHR43822:SF9">
    <property type="entry name" value="3-ISOPROPYLMALATE DEHYDRATASE"/>
    <property type="match status" value="1"/>
</dbReference>
<dbReference type="InterPro" id="IPR004430">
    <property type="entry name" value="3-IsopropMal_deHydase_lsu"/>
</dbReference>
<dbReference type="NCBIfam" id="TIGR00170">
    <property type="entry name" value="leuC"/>
    <property type="match status" value="1"/>
</dbReference>
<evidence type="ECO:0000256" key="9">
    <source>
        <dbReference type="ARBA" id="ARBA00023014"/>
    </source>
</evidence>
<evidence type="ECO:0000313" key="15">
    <source>
        <dbReference type="Proteomes" id="UP000248039"/>
    </source>
</evidence>
<evidence type="ECO:0000256" key="12">
    <source>
        <dbReference type="HAMAP-Rule" id="MF_01026"/>
    </source>
</evidence>
<dbReference type="NCBIfam" id="NF004016">
    <property type="entry name" value="PRK05478.1"/>
    <property type="match status" value="1"/>
</dbReference>
<dbReference type="RefSeq" id="WP_110669673.1">
    <property type="nucleotide sequence ID" value="NZ_PYBW01000045.1"/>
</dbReference>
<dbReference type="GO" id="GO:0051539">
    <property type="term" value="F:4 iron, 4 sulfur cluster binding"/>
    <property type="evidence" value="ECO:0007669"/>
    <property type="project" value="UniProtKB-KW"/>
</dbReference>
<dbReference type="UniPathway" id="UPA00946"/>
<dbReference type="Proteomes" id="UP000248039">
    <property type="component" value="Unassembled WGS sequence"/>
</dbReference>
<dbReference type="OrthoDB" id="9802769at2"/>
<evidence type="ECO:0000256" key="8">
    <source>
        <dbReference type="ARBA" id="ARBA00023004"/>
    </source>
</evidence>
<keyword evidence="6 12" id="KW-0028">Amino-acid biosynthesis</keyword>
<proteinExistence type="inferred from homology"/>
<organism evidence="14 15">
    <name type="scientific">Streptomyces tateyamensis</name>
    <dbReference type="NCBI Taxonomy" id="565073"/>
    <lineage>
        <taxon>Bacteria</taxon>
        <taxon>Bacillati</taxon>
        <taxon>Actinomycetota</taxon>
        <taxon>Actinomycetes</taxon>
        <taxon>Kitasatosporales</taxon>
        <taxon>Streptomycetaceae</taxon>
        <taxon>Streptomyces</taxon>
    </lineage>
</organism>
<dbReference type="CDD" id="cd01583">
    <property type="entry name" value="IPMI"/>
    <property type="match status" value="1"/>
</dbReference>
<comment type="subunit">
    <text evidence="12">Heterodimer of LeuC and LeuD.</text>
</comment>
<dbReference type="GO" id="GO:0046872">
    <property type="term" value="F:metal ion binding"/>
    <property type="evidence" value="ECO:0007669"/>
    <property type="project" value="UniProtKB-KW"/>
</dbReference>
<dbReference type="InterPro" id="IPR036008">
    <property type="entry name" value="Aconitase_4Fe-4S_dom"/>
</dbReference>
<feature type="binding site" evidence="12">
    <location>
        <position position="347"/>
    </location>
    <ligand>
        <name>[4Fe-4S] cluster</name>
        <dbReference type="ChEBI" id="CHEBI:49883"/>
    </ligand>
</feature>
<dbReference type="GO" id="GO:0009098">
    <property type="term" value="P:L-leucine biosynthetic process"/>
    <property type="evidence" value="ECO:0007669"/>
    <property type="project" value="UniProtKB-UniRule"/>
</dbReference>
<dbReference type="AlphaFoldDB" id="A0A2V4P413"/>
<dbReference type="InterPro" id="IPR018136">
    <property type="entry name" value="Aconitase_4Fe-4S_BS"/>
</dbReference>
<evidence type="ECO:0000313" key="14">
    <source>
        <dbReference type="EMBL" id="PYC79107.1"/>
    </source>
</evidence>
<feature type="binding site" evidence="12">
    <location>
        <position position="407"/>
    </location>
    <ligand>
        <name>[4Fe-4S] cluster</name>
        <dbReference type="ChEBI" id="CHEBI:49883"/>
    </ligand>
</feature>
<dbReference type="PROSITE" id="PS00450">
    <property type="entry name" value="ACONITASE_1"/>
    <property type="match status" value="1"/>
</dbReference>
<evidence type="ECO:0000256" key="7">
    <source>
        <dbReference type="ARBA" id="ARBA00022723"/>
    </source>
</evidence>
<evidence type="ECO:0000259" key="13">
    <source>
        <dbReference type="Pfam" id="PF00330"/>
    </source>
</evidence>
<dbReference type="InterPro" id="IPR001030">
    <property type="entry name" value="Acoase/IPM_deHydtase_lsu_aba"/>
</dbReference>
<comment type="cofactor">
    <cofactor evidence="12">
        <name>[4Fe-4S] cluster</name>
        <dbReference type="ChEBI" id="CHEBI:49883"/>
    </cofactor>
    <text evidence="12">Binds 1 [4Fe-4S] cluster per subunit.</text>
</comment>
<name>A0A2V4P413_9ACTN</name>
<dbReference type="InterPro" id="IPR015931">
    <property type="entry name" value="Acnase/IPM_dHydase_lsu_aba_1/3"/>
</dbReference>
<keyword evidence="7 12" id="KW-0479">Metal-binding</keyword>
<dbReference type="NCBIfam" id="NF009116">
    <property type="entry name" value="PRK12466.1"/>
    <property type="match status" value="1"/>
</dbReference>
<keyword evidence="9 12" id="KW-0411">Iron-sulfur</keyword>
<feature type="domain" description="Aconitase/3-isopropylmalate dehydratase large subunit alpha/beta/alpha" evidence="13">
    <location>
        <begin position="7"/>
        <end position="457"/>
    </location>
</feature>
<evidence type="ECO:0000256" key="11">
    <source>
        <dbReference type="ARBA" id="ARBA00023304"/>
    </source>
</evidence>
<dbReference type="HAMAP" id="MF_01026">
    <property type="entry name" value="LeuC_type1"/>
    <property type="match status" value="1"/>
</dbReference>
<protein>
    <recommendedName>
        <fullName evidence="12">3-isopropylmalate dehydratase large subunit</fullName>
        <ecNumber evidence="12">4.2.1.33</ecNumber>
    </recommendedName>
    <alternativeName>
        <fullName evidence="12">Alpha-IPM isomerase</fullName>
        <shortName evidence="12">IPMI</shortName>
    </alternativeName>
    <alternativeName>
        <fullName evidence="12">Isopropylmalate isomerase</fullName>
    </alternativeName>
</protein>
<keyword evidence="4 12" id="KW-0432">Leucine biosynthesis</keyword>
<feature type="binding site" evidence="12">
    <location>
        <position position="410"/>
    </location>
    <ligand>
        <name>[4Fe-4S] cluster</name>
        <dbReference type="ChEBI" id="CHEBI:49883"/>
    </ligand>
</feature>
<dbReference type="GO" id="GO:0003861">
    <property type="term" value="F:3-isopropylmalate dehydratase activity"/>
    <property type="evidence" value="ECO:0007669"/>
    <property type="project" value="UniProtKB-UniRule"/>
</dbReference>
<evidence type="ECO:0000256" key="6">
    <source>
        <dbReference type="ARBA" id="ARBA00022605"/>
    </source>
</evidence>
<comment type="catalytic activity">
    <reaction evidence="1 12">
        <text>(2R,3S)-3-isopropylmalate = (2S)-2-isopropylmalate</text>
        <dbReference type="Rhea" id="RHEA:32287"/>
        <dbReference type="ChEBI" id="CHEBI:1178"/>
        <dbReference type="ChEBI" id="CHEBI:35121"/>
        <dbReference type="EC" id="4.2.1.33"/>
    </reaction>
</comment>
<dbReference type="PRINTS" id="PR00415">
    <property type="entry name" value="ACONITASE"/>
</dbReference>
<evidence type="ECO:0000256" key="4">
    <source>
        <dbReference type="ARBA" id="ARBA00022430"/>
    </source>
</evidence>
<dbReference type="Gene3D" id="3.30.499.10">
    <property type="entry name" value="Aconitase, domain 3"/>
    <property type="match status" value="2"/>
</dbReference>
<reference evidence="14 15" key="1">
    <citation type="submission" date="2018-03" db="EMBL/GenBank/DDBJ databases">
        <title>Bioinformatic expansion and discovery of thiopeptide antibiotics.</title>
        <authorList>
            <person name="Schwalen C.J."/>
            <person name="Hudson G.A."/>
            <person name="Mitchell D.A."/>
        </authorList>
    </citation>
    <scope>NUCLEOTIDE SEQUENCE [LARGE SCALE GENOMIC DNA]</scope>
    <source>
        <strain evidence="14 15">ATCC 21389</strain>
    </source>
</reference>
<evidence type="ECO:0000256" key="5">
    <source>
        <dbReference type="ARBA" id="ARBA00022485"/>
    </source>
</evidence>
<dbReference type="PANTHER" id="PTHR43822">
    <property type="entry name" value="HOMOACONITASE, MITOCHONDRIAL-RELATED"/>
    <property type="match status" value="1"/>
</dbReference>
<evidence type="ECO:0000256" key="1">
    <source>
        <dbReference type="ARBA" id="ARBA00000491"/>
    </source>
</evidence>
<dbReference type="SUPFAM" id="SSF53732">
    <property type="entry name" value="Aconitase iron-sulfur domain"/>
    <property type="match status" value="1"/>
</dbReference>
<accession>A0A2V4P413</accession>
<comment type="function">
    <text evidence="2 12">Catalyzes the isomerization between 2-isopropylmalate and 3-isopropylmalate, via the formation of 2-isopropylmaleate.</text>
</comment>
<evidence type="ECO:0000256" key="2">
    <source>
        <dbReference type="ARBA" id="ARBA00002695"/>
    </source>
</evidence>
<keyword evidence="11 12" id="KW-0100">Branched-chain amino acid biosynthesis</keyword>
<dbReference type="EMBL" id="PYBW01000045">
    <property type="protein sequence ID" value="PYC79107.1"/>
    <property type="molecule type" value="Genomic_DNA"/>
</dbReference>
<dbReference type="UniPathway" id="UPA00048">
    <property type="reaction ID" value="UER00071"/>
</dbReference>
<keyword evidence="8 12" id="KW-0408">Iron</keyword>
<keyword evidence="10 12" id="KW-0456">Lyase</keyword>
<dbReference type="Pfam" id="PF00330">
    <property type="entry name" value="Aconitase"/>
    <property type="match status" value="1"/>
</dbReference>
<dbReference type="PROSITE" id="PS01244">
    <property type="entry name" value="ACONITASE_2"/>
    <property type="match status" value="1"/>
</dbReference>
<dbReference type="EC" id="4.2.1.33" evidence="12"/>
<evidence type="ECO:0000256" key="3">
    <source>
        <dbReference type="ARBA" id="ARBA00004729"/>
    </source>
</evidence>
<comment type="caution">
    <text evidence="14">The sequence shown here is derived from an EMBL/GenBank/DDBJ whole genome shotgun (WGS) entry which is preliminary data.</text>
</comment>
<dbReference type="InterPro" id="IPR050067">
    <property type="entry name" value="IPM_dehydratase_rel_enz"/>
</dbReference>
<comment type="similarity">
    <text evidence="12">Belongs to the aconitase/IPM isomerase family. LeuC type 1 subfamily.</text>
</comment>
<comment type="pathway">
    <text evidence="3 12">Amino-acid biosynthesis; L-leucine biosynthesis; L-leucine from 3-methyl-2-oxobutanoate: step 2/4.</text>
</comment>
<keyword evidence="15" id="KW-1185">Reference proteome</keyword>
<evidence type="ECO:0000256" key="10">
    <source>
        <dbReference type="ARBA" id="ARBA00023239"/>
    </source>
</evidence>
<gene>
    <name evidence="12 14" type="primary">leuC</name>
    <name evidence="14" type="ORF">C7C46_14660</name>
</gene>